<evidence type="ECO:0000313" key="2">
    <source>
        <dbReference type="Proteomes" id="UP001174909"/>
    </source>
</evidence>
<keyword evidence="2" id="KW-1185">Reference proteome</keyword>
<dbReference type="EMBL" id="CASHTH010000002">
    <property type="protein sequence ID" value="CAI7988603.1"/>
    <property type="molecule type" value="Genomic_DNA"/>
</dbReference>
<evidence type="ECO:0000313" key="1">
    <source>
        <dbReference type="EMBL" id="CAI7988603.1"/>
    </source>
</evidence>
<dbReference type="Proteomes" id="UP001174909">
    <property type="component" value="Unassembled WGS sequence"/>
</dbReference>
<name>A0AA35VR49_GEOBA</name>
<organism evidence="1 2">
    <name type="scientific">Geodia barretti</name>
    <name type="common">Barrett's horny sponge</name>
    <dbReference type="NCBI Taxonomy" id="519541"/>
    <lineage>
        <taxon>Eukaryota</taxon>
        <taxon>Metazoa</taxon>
        <taxon>Porifera</taxon>
        <taxon>Demospongiae</taxon>
        <taxon>Heteroscleromorpha</taxon>
        <taxon>Tetractinellida</taxon>
        <taxon>Astrophorina</taxon>
        <taxon>Geodiidae</taxon>
        <taxon>Geodia</taxon>
    </lineage>
</organism>
<dbReference type="AlphaFoldDB" id="A0AA35VR49"/>
<comment type="caution">
    <text evidence="1">The sequence shown here is derived from an EMBL/GenBank/DDBJ whole genome shotgun (WGS) entry which is preliminary data.</text>
</comment>
<accession>A0AA35VR49</accession>
<proteinExistence type="predicted"/>
<sequence>MPFLLPVGRRNGKWATDVGRRGRGTTGAAVGAARFLLLYAPIKPFANSRRKALNGDGLVDVEVLYLWRMNALAMETSTRNRKMYLYTFRLFRPNYCCRCLDLTHSGVSVPASDSPSHIWLDIGRHRLHLLVVQPDCCRQLTRLSNCEIPPAKVCIIKLYM</sequence>
<protein>
    <submittedName>
        <fullName evidence="1">Uncharacterized protein</fullName>
    </submittedName>
</protein>
<reference evidence="1" key="1">
    <citation type="submission" date="2023-03" db="EMBL/GenBank/DDBJ databases">
        <authorList>
            <person name="Steffen K."/>
            <person name="Cardenas P."/>
        </authorList>
    </citation>
    <scope>NUCLEOTIDE SEQUENCE</scope>
</reference>
<gene>
    <name evidence="1" type="ORF">GBAR_LOCUS20</name>
</gene>